<evidence type="ECO:0000256" key="3">
    <source>
        <dbReference type="ARBA" id="ARBA00023082"/>
    </source>
</evidence>
<dbReference type="GO" id="GO:0006352">
    <property type="term" value="P:DNA-templated transcription initiation"/>
    <property type="evidence" value="ECO:0007669"/>
    <property type="project" value="InterPro"/>
</dbReference>
<comment type="similarity">
    <text evidence="1">Belongs to the sigma-70 factor family. ECF subfamily.</text>
</comment>
<dbReference type="Proteomes" id="UP000617951">
    <property type="component" value="Unassembled WGS sequence"/>
</dbReference>
<dbReference type="EMBL" id="JACRSS010000001">
    <property type="protein sequence ID" value="MBC8537833.1"/>
    <property type="molecule type" value="Genomic_DNA"/>
</dbReference>
<dbReference type="AlphaFoldDB" id="A0A926DFQ2"/>
<dbReference type="InterPro" id="IPR013324">
    <property type="entry name" value="RNA_pol_sigma_r3/r4-like"/>
</dbReference>
<dbReference type="Gene3D" id="1.10.10.10">
    <property type="entry name" value="Winged helix-like DNA-binding domain superfamily/Winged helix DNA-binding domain"/>
    <property type="match status" value="1"/>
</dbReference>
<dbReference type="Pfam" id="PF08281">
    <property type="entry name" value="Sigma70_r4_2"/>
    <property type="match status" value="1"/>
</dbReference>
<dbReference type="InterPro" id="IPR014284">
    <property type="entry name" value="RNA_pol_sigma-70_dom"/>
</dbReference>
<dbReference type="SUPFAM" id="SSF88946">
    <property type="entry name" value="Sigma2 domain of RNA polymerase sigma factors"/>
    <property type="match status" value="1"/>
</dbReference>
<sequence>MERMTETVVETYGLPLFRFAYSYLKNSKDAEDIVQDTLLAMLERQPVFISESGRKAWLFKVASNKCKNILAHRARKKMVMITPAMEKELIYLPRKDYELLQFVLSLEEKYRVTIHLFYYEGYSIKQIAKILKQKPSTIGTWLDRGRKILKNILGEQWYGE</sequence>
<dbReference type="Gene3D" id="1.10.1740.10">
    <property type="match status" value="1"/>
</dbReference>
<accession>A0A926DFQ2</accession>
<dbReference type="GO" id="GO:0016987">
    <property type="term" value="F:sigma factor activity"/>
    <property type="evidence" value="ECO:0007669"/>
    <property type="project" value="UniProtKB-KW"/>
</dbReference>
<dbReference type="InterPro" id="IPR007627">
    <property type="entry name" value="RNA_pol_sigma70_r2"/>
</dbReference>
<evidence type="ECO:0000256" key="1">
    <source>
        <dbReference type="ARBA" id="ARBA00010641"/>
    </source>
</evidence>
<dbReference type="Pfam" id="PF04542">
    <property type="entry name" value="Sigma70_r2"/>
    <property type="match status" value="1"/>
</dbReference>
<name>A0A926DFQ2_9FIRM</name>
<dbReference type="RefSeq" id="WP_249279674.1">
    <property type="nucleotide sequence ID" value="NZ_JACRSS010000001.1"/>
</dbReference>
<reference evidence="7" key="1">
    <citation type="submission" date="2020-08" db="EMBL/GenBank/DDBJ databases">
        <title>Genome public.</title>
        <authorList>
            <person name="Liu C."/>
            <person name="Sun Q."/>
        </authorList>
    </citation>
    <scope>NUCLEOTIDE SEQUENCE</scope>
    <source>
        <strain evidence="7">NSJ-63</strain>
    </source>
</reference>
<organism evidence="7 8">
    <name type="scientific">Guopingia tenuis</name>
    <dbReference type="NCBI Taxonomy" id="2763656"/>
    <lineage>
        <taxon>Bacteria</taxon>
        <taxon>Bacillati</taxon>
        <taxon>Bacillota</taxon>
        <taxon>Clostridia</taxon>
        <taxon>Christensenellales</taxon>
        <taxon>Christensenellaceae</taxon>
        <taxon>Guopingia</taxon>
    </lineage>
</organism>
<evidence type="ECO:0000313" key="8">
    <source>
        <dbReference type="Proteomes" id="UP000617951"/>
    </source>
</evidence>
<dbReference type="InterPro" id="IPR036388">
    <property type="entry name" value="WH-like_DNA-bd_sf"/>
</dbReference>
<evidence type="ECO:0000256" key="4">
    <source>
        <dbReference type="ARBA" id="ARBA00023163"/>
    </source>
</evidence>
<dbReference type="PANTHER" id="PTHR43133:SF60">
    <property type="entry name" value="RNA POLYMERASE SIGMA FACTOR SIGV"/>
    <property type="match status" value="1"/>
</dbReference>
<evidence type="ECO:0000256" key="2">
    <source>
        <dbReference type="ARBA" id="ARBA00023015"/>
    </source>
</evidence>
<keyword evidence="8" id="KW-1185">Reference proteome</keyword>
<dbReference type="GO" id="GO:0003677">
    <property type="term" value="F:DNA binding"/>
    <property type="evidence" value="ECO:0007669"/>
    <property type="project" value="InterPro"/>
</dbReference>
<dbReference type="PANTHER" id="PTHR43133">
    <property type="entry name" value="RNA POLYMERASE ECF-TYPE SIGMA FACTO"/>
    <property type="match status" value="1"/>
</dbReference>
<comment type="caution">
    <text evidence="7">The sequence shown here is derived from an EMBL/GenBank/DDBJ whole genome shotgun (WGS) entry which is preliminary data.</text>
</comment>
<gene>
    <name evidence="7" type="ORF">H8693_02650</name>
</gene>
<evidence type="ECO:0000259" key="6">
    <source>
        <dbReference type="Pfam" id="PF08281"/>
    </source>
</evidence>
<dbReference type="InterPro" id="IPR013325">
    <property type="entry name" value="RNA_pol_sigma_r2"/>
</dbReference>
<keyword evidence="2" id="KW-0805">Transcription regulation</keyword>
<feature type="domain" description="RNA polymerase sigma factor 70 region 4 type 2" evidence="6">
    <location>
        <begin position="98"/>
        <end position="148"/>
    </location>
</feature>
<dbReference type="InterPro" id="IPR013249">
    <property type="entry name" value="RNA_pol_sigma70_r4_t2"/>
</dbReference>
<evidence type="ECO:0000313" key="7">
    <source>
        <dbReference type="EMBL" id="MBC8537833.1"/>
    </source>
</evidence>
<dbReference type="InterPro" id="IPR039425">
    <property type="entry name" value="RNA_pol_sigma-70-like"/>
</dbReference>
<dbReference type="SUPFAM" id="SSF88659">
    <property type="entry name" value="Sigma3 and sigma4 domains of RNA polymerase sigma factors"/>
    <property type="match status" value="1"/>
</dbReference>
<proteinExistence type="inferred from homology"/>
<keyword evidence="3" id="KW-0731">Sigma factor</keyword>
<keyword evidence="4" id="KW-0804">Transcription</keyword>
<dbReference type="NCBIfam" id="TIGR02937">
    <property type="entry name" value="sigma70-ECF"/>
    <property type="match status" value="1"/>
</dbReference>
<feature type="domain" description="RNA polymerase sigma-70 region 2" evidence="5">
    <location>
        <begin position="9"/>
        <end position="75"/>
    </location>
</feature>
<evidence type="ECO:0000259" key="5">
    <source>
        <dbReference type="Pfam" id="PF04542"/>
    </source>
</evidence>
<protein>
    <submittedName>
        <fullName evidence="7">Sigma-70 family RNA polymerase sigma factor</fullName>
    </submittedName>
</protein>